<reference evidence="1" key="1">
    <citation type="submission" date="2017-07" db="EMBL/GenBank/DDBJ databases">
        <authorList>
            <person name="Mikheyev A."/>
            <person name="Grau M."/>
        </authorList>
    </citation>
    <scope>NUCLEOTIDE SEQUENCE</scope>
    <source>
        <tissue evidence="1">Venom_gland</tissue>
    </source>
</reference>
<proteinExistence type="predicted"/>
<name>A0A2D4JTI3_MICLE</name>
<reference evidence="1" key="2">
    <citation type="submission" date="2017-11" db="EMBL/GenBank/DDBJ databases">
        <title>Coralsnake Venomics: Analyses of Venom Gland Transcriptomes and Proteomes of Six Brazilian Taxa.</title>
        <authorList>
            <person name="Aird S.D."/>
            <person name="Jorge da Silva N."/>
            <person name="Qiu L."/>
            <person name="Villar-Briones A."/>
            <person name="Aparecida-Saddi V."/>
            <person name="Campos-Telles M.P."/>
            <person name="Grau M."/>
            <person name="Mikheyev A.S."/>
        </authorList>
    </citation>
    <scope>NUCLEOTIDE SEQUENCE</scope>
    <source>
        <tissue evidence="1">Venom_gland</tissue>
    </source>
</reference>
<organism evidence="1">
    <name type="scientific">Micrurus lemniscatus lemniscatus</name>
    <dbReference type="NCBI Taxonomy" id="129467"/>
    <lineage>
        <taxon>Eukaryota</taxon>
        <taxon>Metazoa</taxon>
        <taxon>Chordata</taxon>
        <taxon>Craniata</taxon>
        <taxon>Vertebrata</taxon>
        <taxon>Euteleostomi</taxon>
        <taxon>Lepidosauria</taxon>
        <taxon>Squamata</taxon>
        <taxon>Bifurcata</taxon>
        <taxon>Unidentata</taxon>
        <taxon>Episquamata</taxon>
        <taxon>Toxicofera</taxon>
        <taxon>Serpentes</taxon>
        <taxon>Colubroidea</taxon>
        <taxon>Elapidae</taxon>
        <taxon>Elapinae</taxon>
        <taxon>Micrurus</taxon>
    </lineage>
</organism>
<dbReference type="EMBL" id="IACK01242495">
    <property type="protein sequence ID" value="LAA99812.1"/>
    <property type="molecule type" value="Transcribed_RNA"/>
</dbReference>
<protein>
    <submittedName>
        <fullName evidence="1">Uncharacterized protein</fullName>
    </submittedName>
</protein>
<dbReference type="AlphaFoldDB" id="A0A2D4JTI3"/>
<accession>A0A2D4JTI3</accession>
<evidence type="ECO:0000313" key="1">
    <source>
        <dbReference type="EMBL" id="LAA99812.1"/>
    </source>
</evidence>
<sequence>MILKPSPIRIQLLFQLNGINICILLKKQLMRDMITLFKYLGCHIGEGMGIFIAQKEESMSLPEKGLGLEDLQVSFQLCSSVKTTRKGIQASYEEKLLDCISYQPIRKVSS</sequence>